<name>A0A4R6AEN7_9RHOB</name>
<dbReference type="AlphaFoldDB" id="A0A4R6AEN7"/>
<evidence type="ECO:0000313" key="1">
    <source>
        <dbReference type="EMBL" id="TDL81522.1"/>
    </source>
</evidence>
<dbReference type="InterPro" id="IPR023157">
    <property type="entry name" value="AGR-C-984p-like_sf"/>
</dbReference>
<dbReference type="InterPro" id="IPR010626">
    <property type="entry name" value="DUF1217"/>
</dbReference>
<sequence length="269" mass="28967">MSFIPALPMSGYAGWAYLARTRDAQTEVLSESPRIARNLAAIREDIAQVRDVETLMANRPMLEVALGAFGLEDDINNRFLISRILESDTADPASLANRFSDKRYLAMADFFGFGNIGGPRTGDTGFADRLSAAYLDRSFEVAVGESDPTLRLALGFGRELDAVTARKELSDDARWFTIMATRPLRKVFEGALGLPAATGALDLDRQLTAFRSRAEAAFGTSDLAELSGTDMRPQIVRRFLAQAQISAAVQATTPAASALAILTAGGGRP</sequence>
<gene>
    <name evidence="1" type="ORF">E2L08_05230</name>
</gene>
<accession>A0A4R6AEN7</accession>
<proteinExistence type="predicted"/>
<dbReference type="EMBL" id="SNAA01000004">
    <property type="protein sequence ID" value="TDL81522.1"/>
    <property type="molecule type" value="Genomic_DNA"/>
</dbReference>
<dbReference type="OrthoDB" id="7824597at2"/>
<dbReference type="Gene3D" id="1.10.3700.10">
    <property type="entry name" value="AGR C 984p-like"/>
    <property type="match status" value="1"/>
</dbReference>
<organism evidence="1 2">
    <name type="scientific">Palleronia sediminis</name>
    <dbReference type="NCBI Taxonomy" id="2547833"/>
    <lineage>
        <taxon>Bacteria</taxon>
        <taxon>Pseudomonadati</taxon>
        <taxon>Pseudomonadota</taxon>
        <taxon>Alphaproteobacteria</taxon>
        <taxon>Rhodobacterales</taxon>
        <taxon>Roseobacteraceae</taxon>
        <taxon>Palleronia</taxon>
    </lineage>
</organism>
<dbReference type="SUPFAM" id="SSF158837">
    <property type="entry name" value="AGR C 984p-like"/>
    <property type="match status" value="1"/>
</dbReference>
<reference evidence="1 2" key="1">
    <citation type="submission" date="2019-03" db="EMBL/GenBank/DDBJ databases">
        <title>Primorskyibacter sp. SS33 isolated from sediments.</title>
        <authorList>
            <person name="Xunke S."/>
        </authorList>
    </citation>
    <scope>NUCLEOTIDE SEQUENCE [LARGE SCALE GENOMIC DNA]</scope>
    <source>
        <strain evidence="1 2">SS33</strain>
    </source>
</reference>
<comment type="caution">
    <text evidence="1">The sequence shown here is derived from an EMBL/GenBank/DDBJ whole genome shotgun (WGS) entry which is preliminary data.</text>
</comment>
<dbReference type="Proteomes" id="UP000295701">
    <property type="component" value="Unassembled WGS sequence"/>
</dbReference>
<protein>
    <submittedName>
        <fullName evidence="1">DUF1217 domain-containing protein</fullName>
    </submittedName>
</protein>
<evidence type="ECO:0000313" key="2">
    <source>
        <dbReference type="Proteomes" id="UP000295701"/>
    </source>
</evidence>
<keyword evidence="2" id="KW-1185">Reference proteome</keyword>
<dbReference type="Pfam" id="PF06748">
    <property type="entry name" value="DUF1217"/>
    <property type="match status" value="1"/>
</dbReference>
<dbReference type="RefSeq" id="WP_133396009.1">
    <property type="nucleotide sequence ID" value="NZ_SNAA01000004.1"/>
</dbReference>